<dbReference type="Gene3D" id="3.40.50.10470">
    <property type="entry name" value="Translation initiation factor eif-2b, domain 2"/>
    <property type="match status" value="1"/>
</dbReference>
<dbReference type="Pfam" id="PF01008">
    <property type="entry name" value="IF-2B"/>
    <property type="match status" value="1"/>
</dbReference>
<comment type="subcellular location">
    <subcellularLocation>
        <location evidence="1">Cytoplasm</location>
        <location evidence="1">Cytosol</location>
    </subcellularLocation>
</comment>
<comment type="subunit">
    <text evidence="8">Component of the translation initiation factor 2B (eIF2B) complex which is a heterodecamer of two sets of five different subunits: alpha, beta, gamma, delta and epsilon. Subunits alpha, beta and delta comprise a regulatory subcomplex and subunits epsilon and gamma comprise a catalytic subcomplex. Within the complex, the hexameric regulatory complex resides at the center, with the two heterodimeric catalytic subcomplexes bound on opposite sides.</text>
</comment>
<keyword evidence="4" id="KW-0396">Initiation factor</keyword>
<evidence type="ECO:0000256" key="8">
    <source>
        <dbReference type="ARBA" id="ARBA00046432"/>
    </source>
</evidence>
<dbReference type="EMBL" id="BNJQ01000011">
    <property type="protein sequence ID" value="GHP06062.1"/>
    <property type="molecule type" value="Genomic_DNA"/>
</dbReference>
<protein>
    <recommendedName>
        <fullName evidence="6">Translation initiation factor eIF2B subunit beta</fullName>
    </recommendedName>
    <alternativeName>
        <fullName evidence="7">eIF2B GDP-GTP exchange factor subunit beta</fullName>
    </alternativeName>
</protein>
<dbReference type="GO" id="GO:0003743">
    <property type="term" value="F:translation initiation factor activity"/>
    <property type="evidence" value="ECO:0007669"/>
    <property type="project" value="UniProtKB-KW"/>
</dbReference>
<proteinExistence type="inferred from homology"/>
<evidence type="ECO:0000256" key="9">
    <source>
        <dbReference type="RuleBase" id="RU003814"/>
    </source>
</evidence>
<reference evidence="11" key="1">
    <citation type="submission" date="2020-10" db="EMBL/GenBank/DDBJ databases">
        <title>Unveiling of a novel bifunctional photoreceptor, Dualchrome1, isolated from a cosmopolitan green alga.</title>
        <authorList>
            <person name="Suzuki S."/>
            <person name="Kawachi M."/>
        </authorList>
    </citation>
    <scope>NUCLEOTIDE SEQUENCE</scope>
    <source>
        <strain evidence="11">NIES 2893</strain>
    </source>
</reference>
<name>A0A830HH08_9CHLO</name>
<dbReference type="GO" id="GO:0005829">
    <property type="term" value="C:cytosol"/>
    <property type="evidence" value="ECO:0007669"/>
    <property type="project" value="UniProtKB-SubCell"/>
</dbReference>
<dbReference type="Proteomes" id="UP000660262">
    <property type="component" value="Unassembled WGS sequence"/>
</dbReference>
<evidence type="ECO:0000256" key="7">
    <source>
        <dbReference type="ARBA" id="ARBA00044228"/>
    </source>
</evidence>
<dbReference type="InterPro" id="IPR037171">
    <property type="entry name" value="NagB/RpiA_transferase-like"/>
</dbReference>
<keyword evidence="5" id="KW-0648">Protein biosynthesis</keyword>
<accession>A0A830HH08</accession>
<evidence type="ECO:0000313" key="11">
    <source>
        <dbReference type="EMBL" id="GHP06062.1"/>
    </source>
</evidence>
<keyword evidence="12" id="KW-1185">Reference proteome</keyword>
<evidence type="ECO:0000313" key="12">
    <source>
        <dbReference type="Proteomes" id="UP000660262"/>
    </source>
</evidence>
<dbReference type="AlphaFoldDB" id="A0A830HH08"/>
<feature type="region of interest" description="Disordered" evidence="10">
    <location>
        <begin position="139"/>
        <end position="166"/>
    </location>
</feature>
<evidence type="ECO:0000256" key="2">
    <source>
        <dbReference type="ARBA" id="ARBA00007251"/>
    </source>
</evidence>
<comment type="caution">
    <text evidence="11">The sequence shown here is derived from an EMBL/GenBank/DDBJ whole genome shotgun (WGS) entry which is preliminary data.</text>
</comment>
<sequence>MDVVASAQAAEAGGPAAAVEPASTSADSVDPAGAPMSSTTTTRVPARLPSSLDARIGEFCTMLRRGQIPESAAICARKTAELLRSVVSTCKSHDPDAVAELVVRVGERIADSRPSQLAIYNVMRRVVKSIRDESARISAGFGDDDDENDGHHDHHGSSARRGAAGNTHLLDLAAPLPRRGGERQASVSGADANKWKKDVADDIGLFLDDLDECKMKVAEAAPELIRDHESVLAVPGGGQLATATAFFNEAAKRRGNRFDVAVLEGSPECRGHAMARMLADGNVPTTLAPDAAAFALAGRVDKVVLVADAVLADGSVLTSSGGRAVAMAAHKNGVPVVVLAGVHKVTPLYAQDARVVRALDEEHAPSNALGLEWTGTCEAGGASLSVIAPRLDVVEVALVDILVTDQGTHAPFYAHRLVSDLYGVEMM</sequence>
<dbReference type="PANTHER" id="PTHR45859:SF1">
    <property type="entry name" value="TRANSLATION INITIATION FACTOR EIF-2B SUBUNIT BETA"/>
    <property type="match status" value="1"/>
</dbReference>
<dbReference type="SUPFAM" id="SSF100950">
    <property type="entry name" value="NagB/RpiA/CoA transferase-like"/>
    <property type="match status" value="1"/>
</dbReference>
<evidence type="ECO:0000256" key="4">
    <source>
        <dbReference type="ARBA" id="ARBA00022540"/>
    </source>
</evidence>
<gene>
    <name evidence="11" type="ORF">PPROV_000480900</name>
</gene>
<dbReference type="GO" id="GO:0005851">
    <property type="term" value="C:eukaryotic translation initiation factor 2B complex"/>
    <property type="evidence" value="ECO:0007669"/>
    <property type="project" value="TreeGrafter"/>
</dbReference>
<dbReference type="InterPro" id="IPR042529">
    <property type="entry name" value="IF_2B-like_C"/>
</dbReference>
<evidence type="ECO:0000256" key="6">
    <source>
        <dbReference type="ARBA" id="ARBA00044122"/>
    </source>
</evidence>
<dbReference type="PANTHER" id="PTHR45859">
    <property type="entry name" value="TRANSLATION INITIATION FACTOR EIF-2B SUBUNIT BETA"/>
    <property type="match status" value="1"/>
</dbReference>
<evidence type="ECO:0000256" key="10">
    <source>
        <dbReference type="SAM" id="MobiDB-lite"/>
    </source>
</evidence>
<feature type="region of interest" description="Disordered" evidence="10">
    <location>
        <begin position="1"/>
        <end position="48"/>
    </location>
</feature>
<comment type="similarity">
    <text evidence="2 9">Belongs to the eIF-2B alpha/beta/delta subunits family.</text>
</comment>
<feature type="compositionally biased region" description="Low complexity" evidence="10">
    <location>
        <begin position="1"/>
        <end position="23"/>
    </location>
</feature>
<dbReference type="InterPro" id="IPR051855">
    <property type="entry name" value="eIF2B_beta_subunit"/>
</dbReference>
<keyword evidence="3" id="KW-0963">Cytoplasm</keyword>
<dbReference type="GO" id="GO:0005085">
    <property type="term" value="F:guanyl-nucleotide exchange factor activity"/>
    <property type="evidence" value="ECO:0007669"/>
    <property type="project" value="TreeGrafter"/>
</dbReference>
<evidence type="ECO:0000256" key="1">
    <source>
        <dbReference type="ARBA" id="ARBA00004514"/>
    </source>
</evidence>
<dbReference type="OrthoDB" id="269919at2759"/>
<dbReference type="InterPro" id="IPR000649">
    <property type="entry name" value="IF-2B-related"/>
</dbReference>
<organism evidence="11 12">
    <name type="scientific">Pycnococcus provasolii</name>
    <dbReference type="NCBI Taxonomy" id="41880"/>
    <lineage>
        <taxon>Eukaryota</taxon>
        <taxon>Viridiplantae</taxon>
        <taxon>Chlorophyta</taxon>
        <taxon>Pseudoscourfieldiophyceae</taxon>
        <taxon>Pseudoscourfieldiales</taxon>
        <taxon>Pycnococcaceae</taxon>
        <taxon>Pycnococcus</taxon>
    </lineage>
</organism>
<evidence type="ECO:0000256" key="3">
    <source>
        <dbReference type="ARBA" id="ARBA00022490"/>
    </source>
</evidence>
<evidence type="ECO:0000256" key="5">
    <source>
        <dbReference type="ARBA" id="ARBA00022917"/>
    </source>
</evidence>